<protein>
    <submittedName>
        <fullName evidence="2">Uncharacterized protein</fullName>
    </submittedName>
</protein>
<dbReference type="Proteomes" id="UP001307889">
    <property type="component" value="Chromosome 3"/>
</dbReference>
<feature type="compositionally biased region" description="Basic and acidic residues" evidence="1">
    <location>
        <begin position="46"/>
        <end position="59"/>
    </location>
</feature>
<organism evidence="2 3">
    <name type="scientific">Nesidiocoris tenuis</name>
    <dbReference type="NCBI Taxonomy" id="355587"/>
    <lineage>
        <taxon>Eukaryota</taxon>
        <taxon>Metazoa</taxon>
        <taxon>Ecdysozoa</taxon>
        <taxon>Arthropoda</taxon>
        <taxon>Hexapoda</taxon>
        <taxon>Insecta</taxon>
        <taxon>Pterygota</taxon>
        <taxon>Neoptera</taxon>
        <taxon>Paraneoptera</taxon>
        <taxon>Hemiptera</taxon>
        <taxon>Heteroptera</taxon>
        <taxon>Panheteroptera</taxon>
        <taxon>Cimicomorpha</taxon>
        <taxon>Miridae</taxon>
        <taxon>Dicyphina</taxon>
        <taxon>Nesidiocoris</taxon>
    </lineage>
</organism>
<proteinExistence type="predicted"/>
<name>A0ABN7AJL0_9HEMI</name>
<feature type="compositionally biased region" description="Low complexity" evidence="1">
    <location>
        <begin position="80"/>
        <end position="91"/>
    </location>
</feature>
<dbReference type="EMBL" id="AP028911">
    <property type="protein sequence ID" value="BES92253.1"/>
    <property type="molecule type" value="Genomic_DNA"/>
</dbReference>
<gene>
    <name evidence="2" type="ORF">NTJ_05062</name>
</gene>
<evidence type="ECO:0000256" key="1">
    <source>
        <dbReference type="SAM" id="MobiDB-lite"/>
    </source>
</evidence>
<accession>A0ABN7AJL0</accession>
<reference evidence="2 3" key="1">
    <citation type="submission" date="2023-09" db="EMBL/GenBank/DDBJ databases">
        <title>Nesidiocoris tenuis whole genome shotgun sequence.</title>
        <authorList>
            <person name="Shibata T."/>
            <person name="Shimoda M."/>
            <person name="Kobayashi T."/>
            <person name="Uehara T."/>
        </authorList>
    </citation>
    <scope>NUCLEOTIDE SEQUENCE [LARGE SCALE GENOMIC DNA]</scope>
    <source>
        <strain evidence="2 3">Japan</strain>
    </source>
</reference>
<sequence length="91" mass="10070">MSRWSTTHSIAPSLGRFLPPLALSIWHSLIMGSPLSSPVPRHRQSRERDTRRDRAELRASRTKRGRGSSGPTAALPPPSSCSCRPRNAVTR</sequence>
<feature type="region of interest" description="Disordered" evidence="1">
    <location>
        <begin position="32"/>
        <end position="91"/>
    </location>
</feature>
<keyword evidence="3" id="KW-1185">Reference proteome</keyword>
<evidence type="ECO:0000313" key="3">
    <source>
        <dbReference type="Proteomes" id="UP001307889"/>
    </source>
</evidence>
<evidence type="ECO:0000313" key="2">
    <source>
        <dbReference type="EMBL" id="BES92253.1"/>
    </source>
</evidence>